<evidence type="ECO:0000313" key="1">
    <source>
        <dbReference type="EMBL" id="MRW91830.1"/>
    </source>
</evidence>
<accession>A0A6I2L2C7</accession>
<sequence>MSHYHACAPKIALKSSETSTFRGSVPTNRLFWKIDMNGIARMHHWVPQCYLKGFARSPSKKAQLFVFDRKTQRTFISHPSGIAGERDFNRISSEGFDPNYMETQYALFESELALVLRRMWQDRRPAVGEDLNLLLNLISLLAARNPRMRENVRDFSERVIKQMMHLSVATEERYEATFGRAVKDGHVAPNPEVDYQSMKEFIDGEQYKITMATTRHVENELHMHESILDLLGHRQWCLLRAAPGSGGFVTSDHPTCLIWTQQRDRGFFSSPGFGLKGTEVVFPVSHDLAIVGLFERIPDVRDVGPDIVAHINGIVAHYSDRQVYARDDKFVFMLPDGRVARGADLLRHLPKGEKTDGH</sequence>
<comment type="caution">
    <text evidence="1">The sequence shown here is derived from an EMBL/GenBank/DDBJ whole genome shotgun (WGS) entry which is preliminary data.</text>
</comment>
<dbReference type="Pfam" id="PF14022">
    <property type="entry name" value="DUF4238"/>
    <property type="match status" value="1"/>
</dbReference>
<dbReference type="Proteomes" id="UP000433309">
    <property type="component" value="Unassembled WGS sequence"/>
</dbReference>
<keyword evidence="2" id="KW-1185">Reference proteome</keyword>
<protein>
    <submittedName>
        <fullName evidence="1">DUF4238 domain-containing protein</fullName>
    </submittedName>
</protein>
<gene>
    <name evidence="1" type="ORF">GJ699_17690</name>
</gene>
<dbReference type="AlphaFoldDB" id="A0A6I2L2C7"/>
<reference evidence="1 2" key="1">
    <citation type="submission" date="2019-11" db="EMBL/GenBank/DDBJ databases">
        <title>Novel species isolated from a subtropical stream in China.</title>
        <authorList>
            <person name="Lu H."/>
        </authorList>
    </citation>
    <scope>NUCLEOTIDE SEQUENCE [LARGE SCALE GENOMIC DNA]</scope>
    <source>
        <strain evidence="1 2">FT80W</strain>
    </source>
</reference>
<dbReference type="EMBL" id="WKJK01000009">
    <property type="protein sequence ID" value="MRW91830.1"/>
    <property type="molecule type" value="Genomic_DNA"/>
</dbReference>
<name>A0A6I2L2C7_9BURK</name>
<organism evidence="1 2">
    <name type="scientific">Duganella guangzhouensis</name>
    <dbReference type="NCBI Taxonomy" id="2666084"/>
    <lineage>
        <taxon>Bacteria</taxon>
        <taxon>Pseudomonadati</taxon>
        <taxon>Pseudomonadota</taxon>
        <taxon>Betaproteobacteria</taxon>
        <taxon>Burkholderiales</taxon>
        <taxon>Oxalobacteraceae</taxon>
        <taxon>Telluria group</taxon>
        <taxon>Duganella</taxon>
    </lineage>
</organism>
<dbReference type="InterPro" id="IPR025332">
    <property type="entry name" value="DUF4238"/>
</dbReference>
<evidence type="ECO:0000313" key="2">
    <source>
        <dbReference type="Proteomes" id="UP000433309"/>
    </source>
</evidence>
<proteinExistence type="predicted"/>